<evidence type="ECO:0000313" key="2">
    <source>
        <dbReference type="Proteomes" id="UP001497744"/>
    </source>
</evidence>
<proteinExistence type="predicted"/>
<keyword evidence="2" id="KW-1185">Reference proteome</keyword>
<protein>
    <submittedName>
        <fullName evidence="1">Uncharacterized protein</fullName>
    </submittedName>
</protein>
<reference evidence="1 2" key="1">
    <citation type="submission" date="2021-06" db="EMBL/GenBank/DDBJ databases">
        <title>Genome sequence of Babesia caballi.</title>
        <authorList>
            <person name="Yamagishi J."/>
            <person name="Kidaka T."/>
            <person name="Ochi A."/>
        </authorList>
    </citation>
    <scope>NUCLEOTIDE SEQUENCE [LARGE SCALE GENOMIC DNA]</scope>
    <source>
        <strain evidence="1">USDA-D6B2</strain>
    </source>
</reference>
<comment type="caution">
    <text evidence="1">The sequence shown here is derived from an EMBL/GenBank/DDBJ whole genome shotgun (WGS) entry which is preliminary data.</text>
</comment>
<evidence type="ECO:0000313" key="1">
    <source>
        <dbReference type="EMBL" id="GIX62239.1"/>
    </source>
</evidence>
<dbReference type="RefSeq" id="XP_067714308.1">
    <property type="nucleotide sequence ID" value="XM_067858207.1"/>
</dbReference>
<accession>A0AAV4LR23</accession>
<dbReference type="EMBL" id="BPLF01000001">
    <property type="protein sequence ID" value="GIX62239.1"/>
    <property type="molecule type" value="Genomic_DNA"/>
</dbReference>
<dbReference type="GeneID" id="94193720"/>
<gene>
    <name evidence="1" type="ORF">BcabD6B2_16740</name>
</gene>
<name>A0AAV4LR23_BABCB</name>
<dbReference type="AlphaFoldDB" id="A0AAV4LR23"/>
<organism evidence="1 2">
    <name type="scientific">Babesia caballi</name>
    <dbReference type="NCBI Taxonomy" id="5871"/>
    <lineage>
        <taxon>Eukaryota</taxon>
        <taxon>Sar</taxon>
        <taxon>Alveolata</taxon>
        <taxon>Apicomplexa</taxon>
        <taxon>Aconoidasida</taxon>
        <taxon>Piroplasmida</taxon>
        <taxon>Babesiidae</taxon>
        <taxon>Babesia</taxon>
    </lineage>
</organism>
<dbReference type="Proteomes" id="UP001497744">
    <property type="component" value="Unassembled WGS sequence"/>
</dbReference>
<sequence>MLPDLAEETPVLKLLNNVGLDERVGERLEETQAAAARVEVLDVVLLNHQGHEVVVHEEYLLQLAEAGRNVGGLHLEETANGLEDVLGVANVLGVADRGGGGGGAGRVHGVEFDGVQGVAEVAAALLVKLRNRVRRNRDALGGADAADAVAELQQGGGGEADVEALVAEGGHLLVVPVVADADDGAAGAGEERHHGLQAAAVAGAHAVDLVEKHEGALHFALAEEAERLASGDEHGDLLDGGLVAEVRGVELDALVAALGGDELRGGGLADAGRAGEQRAGGGRPWRPRAQPLDDLAYVRLVAGQVADARGAVLFAEGEGAVRLLGDEGRWWPTGLGRGLRRSGQLGADLVVFNKFEELGLVQDFDVGALLAVELDGFLVFGPGGIGAAVLEFRAADEVVGLAADSADGEASEVADELED</sequence>